<dbReference type="Proteomes" id="UP000290433">
    <property type="component" value="Unassembled WGS sequence"/>
</dbReference>
<feature type="region of interest" description="Disordered" evidence="1">
    <location>
        <begin position="53"/>
        <end position="101"/>
    </location>
</feature>
<evidence type="ECO:0000259" key="2">
    <source>
        <dbReference type="Pfam" id="PF14410"/>
    </source>
</evidence>
<dbReference type="Pfam" id="PF14410">
    <property type="entry name" value="GH-E"/>
    <property type="match status" value="1"/>
</dbReference>
<feature type="domain" description="Toxin YqcG C-terminal" evidence="2">
    <location>
        <begin position="162"/>
        <end position="215"/>
    </location>
</feature>
<sequence>MTQQHKKISENQTIVIAANATQRNNTSQLRDNRVFSVVQRKLQEKTLYNTTSIQLKKGDGEEKKKKKNKKKRKRQDSESDEDSSGEFIPPQAKKQKRFHVPTDITEQVIKSTAHKRVNVNNRYDEIYTCPACRRPLAYTKKGGKKLELTRYAYTSKSGNYHEQRALALDHFPTWDQRERDLKSRGASDNEMKEDHNDPDGLRAFCKVCNESHKYERKKKVDYESDDDEEGYHTSDDEPENKGFYKDFRYDPDSGSGGSGIIA</sequence>
<accession>A0A444VW11</accession>
<proteinExistence type="predicted"/>
<dbReference type="OrthoDB" id="1334213at2"/>
<organism evidence="3 4">
    <name type="scientific">Flavobacterium anhuiense</name>
    <dbReference type="NCBI Taxonomy" id="459526"/>
    <lineage>
        <taxon>Bacteria</taxon>
        <taxon>Pseudomonadati</taxon>
        <taxon>Bacteroidota</taxon>
        <taxon>Flavobacteriia</taxon>
        <taxon>Flavobacteriales</taxon>
        <taxon>Flavobacteriaceae</taxon>
        <taxon>Flavobacterium</taxon>
    </lineage>
</organism>
<evidence type="ECO:0000256" key="1">
    <source>
        <dbReference type="SAM" id="MobiDB-lite"/>
    </source>
</evidence>
<name>A0A444VW11_9FLAO</name>
<feature type="compositionally biased region" description="Basic and acidic residues" evidence="1">
    <location>
        <begin position="230"/>
        <end position="251"/>
    </location>
</feature>
<feature type="region of interest" description="Disordered" evidence="1">
    <location>
        <begin position="214"/>
        <end position="262"/>
    </location>
</feature>
<dbReference type="RefSeq" id="WP_129748286.1">
    <property type="nucleotide sequence ID" value="NZ_JUIV01000015.1"/>
</dbReference>
<dbReference type="InterPro" id="IPR026835">
    <property type="entry name" value="YqcG_C"/>
</dbReference>
<reference evidence="3 4" key="1">
    <citation type="submission" date="2014-12" db="EMBL/GenBank/DDBJ databases">
        <title>Genome sequence of Flavobacterium anhuiense RCM74.</title>
        <authorList>
            <person name="Kim J.F."/>
            <person name="Song J.Y."/>
            <person name="Kwak M.-J."/>
            <person name="Lee S.-W."/>
        </authorList>
    </citation>
    <scope>NUCLEOTIDE SEQUENCE [LARGE SCALE GENOMIC DNA]</scope>
    <source>
        <strain evidence="3 4">RCM74</strain>
    </source>
</reference>
<comment type="caution">
    <text evidence="3">The sequence shown here is derived from an EMBL/GenBank/DDBJ whole genome shotgun (WGS) entry which is preliminary data.</text>
</comment>
<dbReference type="AlphaFoldDB" id="A0A444VW11"/>
<gene>
    <name evidence="3" type="ORF">NU08_3515</name>
</gene>
<dbReference type="EMBL" id="JUIV01000015">
    <property type="protein sequence ID" value="RYJ37523.1"/>
    <property type="molecule type" value="Genomic_DNA"/>
</dbReference>
<feature type="compositionally biased region" description="Basic residues" evidence="1">
    <location>
        <begin position="64"/>
        <end position="74"/>
    </location>
</feature>
<protein>
    <recommendedName>
        <fullName evidence="2">Toxin YqcG C-terminal domain-containing protein</fullName>
    </recommendedName>
</protein>
<evidence type="ECO:0000313" key="4">
    <source>
        <dbReference type="Proteomes" id="UP000290433"/>
    </source>
</evidence>
<evidence type="ECO:0000313" key="3">
    <source>
        <dbReference type="EMBL" id="RYJ37523.1"/>
    </source>
</evidence>